<accession>A0A6S7L6K4</accession>
<feature type="non-terminal residue" evidence="1">
    <location>
        <position position="128"/>
    </location>
</feature>
<evidence type="ECO:0000313" key="1">
    <source>
        <dbReference type="EMBL" id="CAB4034893.1"/>
    </source>
</evidence>
<dbReference type="EMBL" id="CACRXK020020516">
    <property type="protein sequence ID" value="CAB4034893.1"/>
    <property type="molecule type" value="Genomic_DNA"/>
</dbReference>
<comment type="caution">
    <text evidence="1">The sequence shown here is derived from an EMBL/GenBank/DDBJ whole genome shotgun (WGS) entry which is preliminary data.</text>
</comment>
<dbReference type="SUPFAM" id="SSF56219">
    <property type="entry name" value="DNase I-like"/>
    <property type="match status" value="1"/>
</dbReference>
<evidence type="ECO:0000313" key="2">
    <source>
        <dbReference type="Proteomes" id="UP001152795"/>
    </source>
</evidence>
<name>A0A6S7L6K4_PARCT</name>
<gene>
    <name evidence="1" type="ORF">PACLA_8A010876</name>
</gene>
<organism evidence="1 2">
    <name type="scientific">Paramuricea clavata</name>
    <name type="common">Red gorgonian</name>
    <name type="synonym">Violescent sea-whip</name>
    <dbReference type="NCBI Taxonomy" id="317549"/>
    <lineage>
        <taxon>Eukaryota</taxon>
        <taxon>Metazoa</taxon>
        <taxon>Cnidaria</taxon>
        <taxon>Anthozoa</taxon>
        <taxon>Octocorallia</taxon>
        <taxon>Malacalcyonacea</taxon>
        <taxon>Plexauridae</taxon>
        <taxon>Paramuricea</taxon>
    </lineage>
</organism>
<protein>
    <submittedName>
        <fullName evidence="1">Uncharacterized protein</fullName>
    </submittedName>
</protein>
<sequence length="128" mass="14206">MANLSILTLNVQGLHSEINLTTLFSWLDCVKADIIYHQETHSISSDEFDSWVRLETEYGNNLQNYSVVSLPGSHCSSAVAILYKPSVKLVHSDIYDAGHLVIAHFSVSSSESSCFQVACVYGPYHKQP</sequence>
<dbReference type="AlphaFoldDB" id="A0A6S7L6K4"/>
<dbReference type="Gene3D" id="3.60.10.10">
    <property type="entry name" value="Endonuclease/exonuclease/phosphatase"/>
    <property type="match status" value="1"/>
</dbReference>
<reference evidence="1" key="1">
    <citation type="submission" date="2020-04" db="EMBL/GenBank/DDBJ databases">
        <authorList>
            <person name="Alioto T."/>
            <person name="Alioto T."/>
            <person name="Gomez Garrido J."/>
        </authorList>
    </citation>
    <scope>NUCLEOTIDE SEQUENCE</scope>
    <source>
        <strain evidence="1">A484AB</strain>
    </source>
</reference>
<dbReference type="InterPro" id="IPR036691">
    <property type="entry name" value="Endo/exonu/phosph_ase_sf"/>
</dbReference>
<dbReference type="OrthoDB" id="8961218at2759"/>
<keyword evidence="2" id="KW-1185">Reference proteome</keyword>
<proteinExistence type="predicted"/>
<dbReference type="Proteomes" id="UP001152795">
    <property type="component" value="Unassembled WGS sequence"/>
</dbReference>